<reference evidence="1" key="2">
    <citation type="submission" date="2023-08" db="EMBL/GenBank/DDBJ databases">
        <title>Isolation, Identification, Denitrification Characteristics of A Highly Efficient Aerobic Denitrifying Bacterial Strain DS2.</title>
        <authorList>
            <person name="Wang H."/>
        </authorList>
    </citation>
    <scope>NUCLEOTIDE SEQUENCE</scope>
    <source>
        <strain evidence="1">DS2</strain>
    </source>
</reference>
<dbReference type="SUPFAM" id="SSF50494">
    <property type="entry name" value="Trypsin-like serine proteases"/>
    <property type="match status" value="1"/>
</dbReference>
<accession>A0AAW5HN50</accession>
<dbReference type="EMBL" id="JAMHFX010000198">
    <property type="protein sequence ID" value="MCO1622514.1"/>
    <property type="molecule type" value="Genomic_DNA"/>
</dbReference>
<dbReference type="RefSeq" id="WP_252460415.1">
    <property type="nucleotide sequence ID" value="NZ_JAMHFX010000198.1"/>
</dbReference>
<keyword evidence="1" id="KW-0645">Protease</keyword>
<dbReference type="GO" id="GO:0006508">
    <property type="term" value="P:proteolysis"/>
    <property type="evidence" value="ECO:0007669"/>
    <property type="project" value="UniProtKB-KW"/>
</dbReference>
<name>A0AAW5HN50_PSEPU</name>
<dbReference type="GO" id="GO:0008233">
    <property type="term" value="F:peptidase activity"/>
    <property type="evidence" value="ECO:0007669"/>
    <property type="project" value="UniProtKB-KW"/>
</dbReference>
<gene>
    <name evidence="1" type="ORF">M8C81_18080</name>
</gene>
<sequence>MQVNTNTEKMFFSTVKLTTFTADGREGSGTAFFFHLAKDGVDYPLLITNKHVVDGTVRGLVRFHLAHGAQPVLGETIGMDFQPDVWSTLWVGHPHPNVDIAVAPVRPITRQLADDGVGIYYTAIREEQIPNEEQMKDFDVLEEVTFVGYPNGVWDSKNFLPVIRRGSTATPMEVDFEHQPQFLIDASVFGGSSGSPVFIVRKGEYSDRHGNLMVGNSVSFVGVIAEVFFRTDLNEIRSYPIPTAVNQVLQPMAVQREMIDLGVVFKARTVVEAAEYFFQTVIRPTLPQ</sequence>
<dbReference type="AlphaFoldDB" id="A0AAW5HN50"/>
<keyword evidence="1" id="KW-0378">Hydrolase</keyword>
<evidence type="ECO:0000313" key="1">
    <source>
        <dbReference type="EMBL" id="MCO1622514.1"/>
    </source>
</evidence>
<dbReference type="Pfam" id="PF13365">
    <property type="entry name" value="Trypsin_2"/>
    <property type="match status" value="1"/>
</dbReference>
<dbReference type="InterPro" id="IPR009003">
    <property type="entry name" value="Peptidase_S1_PA"/>
</dbReference>
<comment type="caution">
    <text evidence="1">The sequence shown here is derived from an EMBL/GenBank/DDBJ whole genome shotgun (WGS) entry which is preliminary data.</text>
</comment>
<dbReference type="Proteomes" id="UP001202943">
    <property type="component" value="Unassembled WGS sequence"/>
</dbReference>
<evidence type="ECO:0000313" key="2">
    <source>
        <dbReference type="Proteomes" id="UP001202943"/>
    </source>
</evidence>
<proteinExistence type="predicted"/>
<dbReference type="Gene3D" id="2.40.10.120">
    <property type="match status" value="1"/>
</dbReference>
<reference evidence="1" key="1">
    <citation type="submission" date="2022-05" db="EMBL/GenBank/DDBJ databases">
        <authorList>
            <person name="Yi M."/>
        </authorList>
    </citation>
    <scope>NUCLEOTIDE SEQUENCE</scope>
    <source>
        <strain evidence="1">DS2</strain>
    </source>
</reference>
<organism evidence="1 2">
    <name type="scientific">Pseudomonas putida</name>
    <name type="common">Arthrobacter siderocapsulatus</name>
    <dbReference type="NCBI Taxonomy" id="303"/>
    <lineage>
        <taxon>Bacteria</taxon>
        <taxon>Pseudomonadati</taxon>
        <taxon>Pseudomonadota</taxon>
        <taxon>Gammaproteobacteria</taxon>
        <taxon>Pseudomonadales</taxon>
        <taxon>Pseudomonadaceae</taxon>
        <taxon>Pseudomonas</taxon>
    </lineage>
</organism>
<protein>
    <submittedName>
        <fullName evidence="1">Serine protease</fullName>
    </submittedName>
</protein>